<dbReference type="InterPro" id="IPR042185">
    <property type="entry name" value="Serpin_sf_2"/>
</dbReference>
<dbReference type="Gene3D" id="2.10.310.10">
    <property type="entry name" value="Serpins superfamily"/>
    <property type="match status" value="1"/>
</dbReference>
<dbReference type="Proteomes" id="UP000887013">
    <property type="component" value="Unassembled WGS sequence"/>
</dbReference>
<accession>A0A8X6PHY7</accession>
<feature type="domain" description="Serpin" evidence="3">
    <location>
        <begin position="1"/>
        <end position="176"/>
    </location>
</feature>
<dbReference type="EMBL" id="BMAW01021264">
    <property type="protein sequence ID" value="GFT72137.1"/>
    <property type="molecule type" value="Genomic_DNA"/>
</dbReference>
<dbReference type="GO" id="GO:0004867">
    <property type="term" value="F:serine-type endopeptidase inhibitor activity"/>
    <property type="evidence" value="ECO:0007669"/>
    <property type="project" value="InterPro"/>
</dbReference>
<feature type="non-terminal residue" evidence="4">
    <location>
        <position position="1"/>
    </location>
</feature>
<dbReference type="GO" id="GO:0005615">
    <property type="term" value="C:extracellular space"/>
    <property type="evidence" value="ECO:0007669"/>
    <property type="project" value="InterPro"/>
</dbReference>
<evidence type="ECO:0000259" key="3">
    <source>
        <dbReference type="SMART" id="SM00093"/>
    </source>
</evidence>
<dbReference type="Pfam" id="PF00079">
    <property type="entry name" value="Serpin"/>
    <property type="match status" value="1"/>
</dbReference>
<reference evidence="4" key="1">
    <citation type="submission" date="2020-08" db="EMBL/GenBank/DDBJ databases">
        <title>Multicomponent nature underlies the extraordinary mechanical properties of spider dragline silk.</title>
        <authorList>
            <person name="Kono N."/>
            <person name="Nakamura H."/>
            <person name="Mori M."/>
            <person name="Yoshida Y."/>
            <person name="Ohtoshi R."/>
            <person name="Malay A.D."/>
            <person name="Moran D.A.P."/>
            <person name="Tomita M."/>
            <person name="Numata K."/>
            <person name="Arakawa K."/>
        </authorList>
    </citation>
    <scope>NUCLEOTIDE SEQUENCE</scope>
</reference>
<dbReference type="Gene3D" id="2.30.39.10">
    <property type="entry name" value="Alpha-1-antitrypsin, domain 1"/>
    <property type="match status" value="1"/>
</dbReference>
<dbReference type="InterPro" id="IPR023796">
    <property type="entry name" value="Serpin_dom"/>
</dbReference>
<organism evidence="4 5">
    <name type="scientific">Nephila pilipes</name>
    <name type="common">Giant wood spider</name>
    <name type="synonym">Nephila maculata</name>
    <dbReference type="NCBI Taxonomy" id="299642"/>
    <lineage>
        <taxon>Eukaryota</taxon>
        <taxon>Metazoa</taxon>
        <taxon>Ecdysozoa</taxon>
        <taxon>Arthropoda</taxon>
        <taxon>Chelicerata</taxon>
        <taxon>Arachnida</taxon>
        <taxon>Araneae</taxon>
        <taxon>Araneomorphae</taxon>
        <taxon>Entelegynae</taxon>
        <taxon>Araneoidea</taxon>
        <taxon>Nephilidae</taxon>
        <taxon>Nephila</taxon>
    </lineage>
</organism>
<comment type="similarity">
    <text evidence="1 2">Belongs to the serpin family.</text>
</comment>
<evidence type="ECO:0000256" key="2">
    <source>
        <dbReference type="RuleBase" id="RU000411"/>
    </source>
</evidence>
<evidence type="ECO:0000256" key="1">
    <source>
        <dbReference type="ARBA" id="ARBA00009500"/>
    </source>
</evidence>
<protein>
    <submittedName>
        <fullName evidence="4">Serpin B4</fullName>
    </submittedName>
</protein>
<dbReference type="Gene3D" id="6.20.40.10">
    <property type="match status" value="1"/>
</dbReference>
<name>A0A8X6PHY7_NEPPI</name>
<gene>
    <name evidence="4" type="primary">SERPINB4</name>
    <name evidence="4" type="ORF">NPIL_301421</name>
</gene>
<dbReference type="InterPro" id="IPR000215">
    <property type="entry name" value="Serpin_fam"/>
</dbReference>
<proteinExistence type="inferred from homology"/>
<sequence>MVPTMQLSRRILYAVSPYWEIVELPYIGKNLSMMILLPKTREGQKDLHYSFTIQHLAEVRKNLTPTTVSIFLPRLKMETSIDLKPHLVSMGLQNLFKEADFSGMVEKSGVHISKVEHKAVVEITEEGTEAEDLIRILLMKKSIRKITNFNVNRPFLFTVIDTESNAFLFLGRVMTV</sequence>
<evidence type="ECO:0000313" key="4">
    <source>
        <dbReference type="EMBL" id="GFT72137.1"/>
    </source>
</evidence>
<dbReference type="InterPro" id="IPR023795">
    <property type="entry name" value="Serpin_CS"/>
</dbReference>
<dbReference type="OrthoDB" id="6419887at2759"/>
<keyword evidence="5" id="KW-1185">Reference proteome</keyword>
<dbReference type="InterPro" id="IPR036186">
    <property type="entry name" value="Serpin_sf"/>
</dbReference>
<dbReference type="SUPFAM" id="SSF56574">
    <property type="entry name" value="Serpins"/>
    <property type="match status" value="1"/>
</dbReference>
<dbReference type="PANTHER" id="PTHR11461:SF211">
    <property type="entry name" value="GH10112P-RELATED"/>
    <property type="match status" value="1"/>
</dbReference>
<dbReference type="SMART" id="SM00093">
    <property type="entry name" value="SERPIN"/>
    <property type="match status" value="1"/>
</dbReference>
<dbReference type="PANTHER" id="PTHR11461">
    <property type="entry name" value="SERINE PROTEASE INHIBITOR, SERPIN"/>
    <property type="match status" value="1"/>
</dbReference>
<dbReference type="AlphaFoldDB" id="A0A8X6PHY7"/>
<comment type="caution">
    <text evidence="4">The sequence shown here is derived from an EMBL/GenBank/DDBJ whole genome shotgun (WGS) entry which is preliminary data.</text>
</comment>
<dbReference type="PROSITE" id="PS00284">
    <property type="entry name" value="SERPIN"/>
    <property type="match status" value="1"/>
</dbReference>
<evidence type="ECO:0000313" key="5">
    <source>
        <dbReference type="Proteomes" id="UP000887013"/>
    </source>
</evidence>